<accession>A0ABM8HRC6</accession>
<dbReference type="InterPro" id="IPR036034">
    <property type="entry name" value="PDZ_sf"/>
</dbReference>
<dbReference type="SMART" id="SM00228">
    <property type="entry name" value="PDZ"/>
    <property type="match status" value="1"/>
</dbReference>
<reference evidence="2 3" key="1">
    <citation type="journal article" date="2016" name="C (Basel)">
        <title>Selective Growth of and Electricity Production by Marine Exoelectrogenic Bacteria in Self-Aggregated Hydrogel of Microbially Reduced Graphene Oxide.</title>
        <authorList>
            <person name="Yoshida N."/>
            <person name="Goto Y."/>
            <person name="Miyata Y."/>
        </authorList>
    </citation>
    <scope>NUCLEOTIDE SEQUENCE [LARGE SCALE GENOMIC DNA]</scope>
    <source>
        <strain evidence="2 3">NIT-T3</strain>
    </source>
</reference>
<dbReference type="PROSITE" id="PS50106">
    <property type="entry name" value="PDZ"/>
    <property type="match status" value="1"/>
</dbReference>
<dbReference type="EMBL" id="AP024355">
    <property type="protein sequence ID" value="BCR04838.1"/>
    <property type="molecule type" value="Genomic_DNA"/>
</dbReference>
<sequence>MAPEPGIRRRAAGRSRSLLLGWLVGAALALSGVTAAFGGEFGGVGLQVVPTVRGELVVLNVLPGSSAALAGLKPGDLILRVDDFPLEGSDFSEVVSRYLWGEVGTSLVLDYLRPGEAGFRSARLRREPLSGEPAALPGVKTLQPQP</sequence>
<feature type="domain" description="PDZ" evidence="1">
    <location>
        <begin position="42"/>
        <end position="95"/>
    </location>
</feature>
<dbReference type="Gene3D" id="2.30.42.10">
    <property type="match status" value="1"/>
</dbReference>
<dbReference type="InterPro" id="IPR041489">
    <property type="entry name" value="PDZ_6"/>
</dbReference>
<evidence type="ECO:0000259" key="1">
    <source>
        <dbReference type="PROSITE" id="PS50106"/>
    </source>
</evidence>
<protein>
    <recommendedName>
        <fullName evidence="1">PDZ domain-containing protein</fullName>
    </recommendedName>
</protein>
<gene>
    <name evidence="2" type="ORF">DESUT3_19070</name>
</gene>
<keyword evidence="3" id="KW-1185">Reference proteome</keyword>
<organism evidence="2 3">
    <name type="scientific">Desulfuromonas versatilis</name>
    <dbReference type="NCBI Taxonomy" id="2802975"/>
    <lineage>
        <taxon>Bacteria</taxon>
        <taxon>Pseudomonadati</taxon>
        <taxon>Thermodesulfobacteriota</taxon>
        <taxon>Desulfuromonadia</taxon>
        <taxon>Desulfuromonadales</taxon>
        <taxon>Desulfuromonadaceae</taxon>
        <taxon>Desulfuromonas</taxon>
    </lineage>
</organism>
<dbReference type="RefSeq" id="WP_221252286.1">
    <property type="nucleotide sequence ID" value="NZ_AP024355.1"/>
</dbReference>
<dbReference type="InterPro" id="IPR001478">
    <property type="entry name" value="PDZ"/>
</dbReference>
<dbReference type="Pfam" id="PF17820">
    <property type="entry name" value="PDZ_6"/>
    <property type="match status" value="1"/>
</dbReference>
<proteinExistence type="predicted"/>
<dbReference type="SUPFAM" id="SSF50156">
    <property type="entry name" value="PDZ domain-like"/>
    <property type="match status" value="1"/>
</dbReference>
<evidence type="ECO:0000313" key="2">
    <source>
        <dbReference type="EMBL" id="BCR04838.1"/>
    </source>
</evidence>
<evidence type="ECO:0000313" key="3">
    <source>
        <dbReference type="Proteomes" id="UP001319827"/>
    </source>
</evidence>
<dbReference type="Proteomes" id="UP001319827">
    <property type="component" value="Chromosome"/>
</dbReference>
<reference evidence="2 3" key="2">
    <citation type="journal article" date="2021" name="Int. J. Syst. Evol. Microbiol.">
        <title>Isolation and Polyphasic Characterization of Desulfuromonas versatilis sp. Nov., an Electrogenic Bacteria Capable of Versatile Metabolism Isolated from a Graphene Oxide-Reducing Enrichment Culture.</title>
        <authorList>
            <person name="Xie L."/>
            <person name="Yoshida N."/>
            <person name="Ishii S."/>
            <person name="Meng L."/>
        </authorList>
    </citation>
    <scope>NUCLEOTIDE SEQUENCE [LARGE SCALE GENOMIC DNA]</scope>
    <source>
        <strain evidence="2 3">NIT-T3</strain>
    </source>
</reference>
<name>A0ABM8HRC6_9BACT</name>